<evidence type="ECO:0000256" key="1">
    <source>
        <dbReference type="SAM" id="MobiDB-lite"/>
    </source>
</evidence>
<sequence length="237" mass="25864">MKNFIFLAFLGALLLGQTACKRSVEGETQSWEANKGNVQKLSAKYSNFKPAFEEILKKAEAKMTEAQAMTDEKAKISAMAEANSIIRPKFVRGLEGMDRKISTLEDLMAKASQQSKDHSDRDAAWAAKSSGERAIREARELIRSAKVSSAAVADGIVNDAERQLSSAQKRLQEVVKTAQKKADEKEKAKADQKAEETAKQEVEEKKASPIKCGYCGTMNKPGSLKCSSCAAPLEANK</sequence>
<dbReference type="OrthoDB" id="1491545at2"/>
<keyword evidence="3" id="KW-1185">Reference proteome</keyword>
<dbReference type="EMBL" id="CP002831">
    <property type="protein sequence ID" value="AFC24002.1"/>
    <property type="molecule type" value="Genomic_DNA"/>
</dbReference>
<dbReference type="Proteomes" id="UP000007519">
    <property type="component" value="Chromosome"/>
</dbReference>
<proteinExistence type="predicted"/>
<feature type="compositionally biased region" description="Basic and acidic residues" evidence="1">
    <location>
        <begin position="180"/>
        <end position="204"/>
    </location>
</feature>
<reference evidence="2 3" key="1">
    <citation type="journal article" date="2012" name="Stand. Genomic Sci.">
        <title>Complete genome sequencing and analysis of Saprospira grandis str. Lewin, a predatory marine bacterium.</title>
        <authorList>
            <person name="Saw J.H."/>
            <person name="Yuryev A."/>
            <person name="Kanbe M."/>
            <person name="Hou S."/>
            <person name="Young A.G."/>
            <person name="Aizawa S."/>
            <person name="Alam M."/>
        </authorList>
    </citation>
    <scope>NUCLEOTIDE SEQUENCE [LARGE SCALE GENOMIC DNA]</scope>
    <source>
        <strain evidence="2 3">Lewin</strain>
    </source>
</reference>
<dbReference type="RefSeq" id="WP_015691647.1">
    <property type="nucleotide sequence ID" value="NC_016940.1"/>
</dbReference>
<evidence type="ECO:0000313" key="3">
    <source>
        <dbReference type="Proteomes" id="UP000007519"/>
    </source>
</evidence>
<evidence type="ECO:0000313" key="2">
    <source>
        <dbReference type="EMBL" id="AFC24002.1"/>
    </source>
</evidence>
<accession>H6L588</accession>
<organism evidence="2 3">
    <name type="scientific">Saprospira grandis (strain Lewin)</name>
    <dbReference type="NCBI Taxonomy" id="984262"/>
    <lineage>
        <taxon>Bacteria</taxon>
        <taxon>Pseudomonadati</taxon>
        <taxon>Bacteroidota</taxon>
        <taxon>Saprospiria</taxon>
        <taxon>Saprospirales</taxon>
        <taxon>Saprospiraceae</taxon>
        <taxon>Saprospira</taxon>
    </lineage>
</organism>
<dbReference type="eggNOG" id="ENOG5033JMS">
    <property type="taxonomic scope" value="Bacteria"/>
</dbReference>
<gene>
    <name evidence="2" type="ordered locus">SGRA_1267</name>
</gene>
<dbReference type="HOGENOM" id="CLU_1170000_0_0_10"/>
<name>H6L588_SAPGL</name>
<protein>
    <submittedName>
        <fullName evidence="2">Lipoprotein, putative</fullName>
    </submittedName>
</protein>
<dbReference type="AlphaFoldDB" id="H6L588"/>
<keyword evidence="2" id="KW-0449">Lipoprotein</keyword>
<feature type="region of interest" description="Disordered" evidence="1">
    <location>
        <begin position="179"/>
        <end position="204"/>
    </location>
</feature>
<dbReference type="KEGG" id="sgn:SGRA_1267"/>